<reference evidence="2" key="1">
    <citation type="submission" date="2016-11" db="EMBL/GenBank/DDBJ databases">
        <authorList>
            <person name="Varghese N."/>
            <person name="Submissions S."/>
        </authorList>
    </citation>
    <scope>NUCLEOTIDE SEQUENCE [LARGE SCALE GENOMIC DNA]</scope>
    <source>
        <strain evidence="2">UWOS</strain>
    </source>
</reference>
<organism evidence="1 2">
    <name type="scientific">Fibrobacter intestinalis</name>
    <dbReference type="NCBI Taxonomy" id="28122"/>
    <lineage>
        <taxon>Bacteria</taxon>
        <taxon>Pseudomonadati</taxon>
        <taxon>Fibrobacterota</taxon>
        <taxon>Fibrobacteria</taxon>
        <taxon>Fibrobacterales</taxon>
        <taxon>Fibrobacteraceae</taxon>
        <taxon>Fibrobacter</taxon>
    </lineage>
</organism>
<dbReference type="Proteomes" id="UP000184275">
    <property type="component" value="Unassembled WGS sequence"/>
</dbReference>
<accession>A0A1M6XZU0</accession>
<sequence length="82" mass="8859">MESCLKKKSFVRRDKGNRIYRNLPGYCQTSLLPNASFHGSPHLPISSINGSGSNCSILKTPLPLHLPESIMAPPSITGTPVV</sequence>
<dbReference type="AlphaFoldDB" id="A0A1M6XZU0"/>
<evidence type="ECO:0000313" key="2">
    <source>
        <dbReference type="Proteomes" id="UP000184275"/>
    </source>
</evidence>
<proteinExistence type="predicted"/>
<gene>
    <name evidence="1" type="ORF">SAMN05720469_1368</name>
</gene>
<keyword evidence="2" id="KW-1185">Reference proteome</keyword>
<evidence type="ECO:0000313" key="1">
    <source>
        <dbReference type="EMBL" id="SHL11335.1"/>
    </source>
</evidence>
<name>A0A1M6XZU0_9BACT</name>
<dbReference type="EMBL" id="FRAW01000036">
    <property type="protein sequence ID" value="SHL11335.1"/>
    <property type="molecule type" value="Genomic_DNA"/>
</dbReference>
<protein>
    <submittedName>
        <fullName evidence="1">Uncharacterized protein</fullName>
    </submittedName>
</protein>